<evidence type="ECO:0000256" key="1">
    <source>
        <dbReference type="ARBA" id="ARBA00023175"/>
    </source>
</evidence>
<dbReference type="GO" id="GO:0005524">
    <property type="term" value="F:ATP binding"/>
    <property type="evidence" value="ECO:0007669"/>
    <property type="project" value="UniProtKB-UniRule"/>
</dbReference>
<keyword evidence="1 2" id="KW-0505">Motor protein</keyword>
<evidence type="ECO:0000259" key="4">
    <source>
        <dbReference type="PROSITE" id="PS50067"/>
    </source>
</evidence>
<dbReference type="SMART" id="SM00129">
    <property type="entry name" value="KISc"/>
    <property type="match status" value="1"/>
</dbReference>
<dbReference type="PANTHER" id="PTHR47968:SF33">
    <property type="entry name" value="KINESIN-LIKE PROTEIN KIN-7C, MITOCHONDRIAL ISOFORM X1"/>
    <property type="match status" value="1"/>
</dbReference>
<feature type="compositionally biased region" description="Pro residues" evidence="3">
    <location>
        <begin position="62"/>
        <end position="72"/>
    </location>
</feature>
<dbReference type="Gene3D" id="3.60.10.10">
    <property type="entry name" value="Endonuclease/exonuclease/phosphatase"/>
    <property type="match status" value="1"/>
</dbReference>
<feature type="compositionally biased region" description="Low complexity" evidence="3">
    <location>
        <begin position="40"/>
        <end position="61"/>
    </location>
</feature>
<keyword evidence="2" id="KW-0067">ATP-binding</keyword>
<feature type="region of interest" description="Disordered" evidence="3">
    <location>
        <begin position="1"/>
        <end position="86"/>
    </location>
</feature>
<dbReference type="EMBL" id="OIVN01000835">
    <property type="protein sequence ID" value="SPC86204.1"/>
    <property type="molecule type" value="Genomic_DNA"/>
</dbReference>
<dbReference type="SUPFAM" id="SSF52540">
    <property type="entry name" value="P-loop containing nucleoside triphosphate hydrolases"/>
    <property type="match status" value="1"/>
</dbReference>
<dbReference type="GO" id="GO:0003777">
    <property type="term" value="F:microtubule motor activity"/>
    <property type="evidence" value="ECO:0007669"/>
    <property type="project" value="InterPro"/>
</dbReference>
<sequence length="761" mass="85007">MSGTNSTRSQRSTSSISPFRSRKSPAPPPPYTKSAGRPVTPSSTTRPPSKLSVSPANSASPSPSPNPNPSPPTLTLDRPDGSKSKENVTVTVRFRPLSAREINKGDEIAWYADGDYTVRNEYNPSVTYGFDRVFGPATTTRHVYDVAAQQVVSGAMQGINGTVFAYGVTSSGKTHTMHGEQKSPGIIPLAVKDVFGIIQETPGHEFLLRVSYLEIYNEAMLFDVLLTMEYSFEQSTRPMSECWSSVSRSVAERGCGRRRPGRSSMFGLLDSLSLANGRGLMTGFFWTGTSVYSPTLEGIRNGFWEELALIQHRWGSPWCLFGDFNTVCFPRERLGSNQFNPAMIAFSDFINSANLIDLPLEGGLFTWCNGSDPPSMSRIDYVLVSADWEEHFPNVTHKLLPKPISDHSPILVEAGVLLEGNLAWWLDANGLPFEMIEEEAQKARERRVIEEDVLGFFEEVFEHGKFEKLLNVTFIALIPKKDPEQLLYIRSVLTCFAAVTGFKVNLSKSEMVPIGEVSNMRLLFDILCYRTRTLPMSYLGMLLDSSFKSLSVWNPIIEKMKCRLVGWKRLHLSKEGGLTLLKSTLSSLLTYFLSLFTIPASVAKRIERLQRNFLWDSTDEAPRSHGCGVWKSIMMGWDSFAKHVSFKVGIGSQIRLWHDRWCEDCPLKEVYLFLFDVASNREAIVADVLTRQDAGGPFGVLQGYFSLGEASGVAKHPRVCASLYDAMESRWTVSFCIALWQEFCGILFFNLLALSGLSPRR</sequence>
<protein>
    <recommendedName>
        <fullName evidence="4">Kinesin motor domain-containing protein</fullName>
    </recommendedName>
</protein>
<feature type="binding site" evidence="2">
    <location>
        <begin position="167"/>
        <end position="174"/>
    </location>
    <ligand>
        <name>ATP</name>
        <dbReference type="ChEBI" id="CHEBI:30616"/>
    </ligand>
</feature>
<gene>
    <name evidence="5" type="ORF">FSB_LOCUS14086</name>
</gene>
<dbReference type="InterPro" id="IPR027640">
    <property type="entry name" value="Kinesin-like_fam"/>
</dbReference>
<name>A0A2N9FHC8_FAGSY</name>
<dbReference type="InterPro" id="IPR005135">
    <property type="entry name" value="Endo/exonuclease/phosphatase"/>
</dbReference>
<dbReference type="GO" id="GO:0007018">
    <property type="term" value="P:microtubule-based movement"/>
    <property type="evidence" value="ECO:0007669"/>
    <property type="project" value="InterPro"/>
</dbReference>
<comment type="similarity">
    <text evidence="2">Belongs to the TRAFAC class myosin-kinesin ATPase superfamily. Kinesin family.</text>
</comment>
<dbReference type="GO" id="GO:0008017">
    <property type="term" value="F:microtubule binding"/>
    <property type="evidence" value="ECO:0007669"/>
    <property type="project" value="InterPro"/>
</dbReference>
<dbReference type="Pfam" id="PF03372">
    <property type="entry name" value="Exo_endo_phos"/>
    <property type="match status" value="1"/>
</dbReference>
<feature type="compositionally biased region" description="Basic and acidic residues" evidence="3">
    <location>
        <begin position="77"/>
        <end position="86"/>
    </location>
</feature>
<dbReference type="Gene3D" id="3.40.850.10">
    <property type="entry name" value="Kinesin motor domain"/>
    <property type="match status" value="1"/>
</dbReference>
<feature type="domain" description="Kinesin motor" evidence="4">
    <location>
        <begin position="87"/>
        <end position="218"/>
    </location>
</feature>
<dbReference type="Pfam" id="PF00225">
    <property type="entry name" value="Kinesin"/>
    <property type="match status" value="1"/>
</dbReference>
<accession>A0A2N9FHC8</accession>
<evidence type="ECO:0000256" key="3">
    <source>
        <dbReference type="SAM" id="MobiDB-lite"/>
    </source>
</evidence>
<dbReference type="InterPro" id="IPR001752">
    <property type="entry name" value="Kinesin_motor_dom"/>
</dbReference>
<evidence type="ECO:0000256" key="2">
    <source>
        <dbReference type="PROSITE-ProRule" id="PRU00283"/>
    </source>
</evidence>
<organism evidence="5">
    <name type="scientific">Fagus sylvatica</name>
    <name type="common">Beechnut</name>
    <dbReference type="NCBI Taxonomy" id="28930"/>
    <lineage>
        <taxon>Eukaryota</taxon>
        <taxon>Viridiplantae</taxon>
        <taxon>Streptophyta</taxon>
        <taxon>Embryophyta</taxon>
        <taxon>Tracheophyta</taxon>
        <taxon>Spermatophyta</taxon>
        <taxon>Magnoliopsida</taxon>
        <taxon>eudicotyledons</taxon>
        <taxon>Gunneridae</taxon>
        <taxon>Pentapetalae</taxon>
        <taxon>rosids</taxon>
        <taxon>fabids</taxon>
        <taxon>Fagales</taxon>
        <taxon>Fagaceae</taxon>
        <taxon>Fagus</taxon>
    </lineage>
</organism>
<dbReference type="InterPro" id="IPR036691">
    <property type="entry name" value="Endo/exonu/phosph_ase_sf"/>
</dbReference>
<reference evidence="5" key="1">
    <citation type="submission" date="2018-02" db="EMBL/GenBank/DDBJ databases">
        <authorList>
            <person name="Cohen D.B."/>
            <person name="Kent A.D."/>
        </authorList>
    </citation>
    <scope>NUCLEOTIDE SEQUENCE</scope>
</reference>
<proteinExistence type="inferred from homology"/>
<evidence type="ECO:0000313" key="5">
    <source>
        <dbReference type="EMBL" id="SPC86204.1"/>
    </source>
</evidence>
<dbReference type="PANTHER" id="PTHR47968">
    <property type="entry name" value="CENTROMERE PROTEIN E"/>
    <property type="match status" value="1"/>
</dbReference>
<feature type="compositionally biased region" description="Low complexity" evidence="3">
    <location>
        <begin position="1"/>
        <end position="19"/>
    </location>
</feature>
<dbReference type="SUPFAM" id="SSF56219">
    <property type="entry name" value="DNase I-like"/>
    <property type="match status" value="1"/>
</dbReference>
<keyword evidence="2" id="KW-0547">Nucleotide-binding</keyword>
<dbReference type="InterPro" id="IPR027417">
    <property type="entry name" value="P-loop_NTPase"/>
</dbReference>
<dbReference type="PROSITE" id="PS50067">
    <property type="entry name" value="KINESIN_MOTOR_2"/>
    <property type="match status" value="1"/>
</dbReference>
<dbReference type="AlphaFoldDB" id="A0A2N9FHC8"/>
<dbReference type="InterPro" id="IPR036961">
    <property type="entry name" value="Kinesin_motor_dom_sf"/>
</dbReference>